<sequence>MGRELLAEIRRQNETDYQKLVGSVMSVDLKVPTEDVTNLFELMNISPIEIGELPDIKVPTESLDWLSDPRRRRLQVVFAATMAHLTKPIATVARNYIEKKDGPPARFSLEVGFFGEETGVSKIAIRKIRTMNLGAEGELKTPWEESSFKGGDLPFSEDSRILEGKLVPIIRKMSLDEVDQLWQIVKTREMDLVGLRAYTMKEVKGNVFLHDFRDDPNLGLSPEAKIILEIYPSVIDKYQPRPSVMTTLNAYMSKDTRHMIRMLGDILYLLQASPRVDWMIFLNSFSKRARGVGNR</sequence>
<comment type="caution">
    <text evidence="2">The sequence shown here is derived from an EMBL/GenBank/DDBJ whole genome shotgun (WGS) entry which is preliminary data.</text>
</comment>
<name>A0A1F8C3T3_9BACT</name>
<evidence type="ECO:0000313" key="2">
    <source>
        <dbReference type="EMBL" id="OGM70961.1"/>
    </source>
</evidence>
<feature type="domain" description="Bacterial sugar transferase" evidence="1">
    <location>
        <begin position="72"/>
        <end position="286"/>
    </location>
</feature>
<dbReference type="Proteomes" id="UP000178429">
    <property type="component" value="Unassembled WGS sequence"/>
</dbReference>
<dbReference type="InterPro" id="IPR003362">
    <property type="entry name" value="Bact_transf"/>
</dbReference>
<proteinExistence type="predicted"/>
<dbReference type="EMBL" id="MGHL01000001">
    <property type="protein sequence ID" value="OGM70961.1"/>
    <property type="molecule type" value="Genomic_DNA"/>
</dbReference>
<protein>
    <recommendedName>
        <fullName evidence="1">Bacterial sugar transferase domain-containing protein</fullName>
    </recommendedName>
</protein>
<reference evidence="2 3" key="1">
    <citation type="journal article" date="2016" name="Nat. Commun.">
        <title>Thousands of microbial genomes shed light on interconnected biogeochemical processes in an aquifer system.</title>
        <authorList>
            <person name="Anantharaman K."/>
            <person name="Brown C.T."/>
            <person name="Hug L.A."/>
            <person name="Sharon I."/>
            <person name="Castelle C.J."/>
            <person name="Probst A.J."/>
            <person name="Thomas B.C."/>
            <person name="Singh A."/>
            <person name="Wilkins M.J."/>
            <person name="Karaoz U."/>
            <person name="Brodie E.L."/>
            <person name="Williams K.H."/>
            <person name="Hubbard S.S."/>
            <person name="Banfield J.F."/>
        </authorList>
    </citation>
    <scope>NUCLEOTIDE SEQUENCE [LARGE SCALE GENOMIC DNA]</scope>
</reference>
<evidence type="ECO:0000313" key="3">
    <source>
        <dbReference type="Proteomes" id="UP000178429"/>
    </source>
</evidence>
<dbReference type="AlphaFoldDB" id="A0A1F8C3T3"/>
<dbReference type="Pfam" id="PF02397">
    <property type="entry name" value="Bac_transf"/>
    <property type="match status" value="1"/>
</dbReference>
<evidence type="ECO:0000259" key="1">
    <source>
        <dbReference type="Pfam" id="PF02397"/>
    </source>
</evidence>
<gene>
    <name evidence="2" type="ORF">A2975_01670</name>
</gene>
<accession>A0A1F8C3T3</accession>
<organism evidence="2 3">
    <name type="scientific">Candidatus Woesebacteria bacterium RIFCSPLOWO2_01_FULL_44_14</name>
    <dbReference type="NCBI Taxonomy" id="1802525"/>
    <lineage>
        <taxon>Bacteria</taxon>
        <taxon>Candidatus Woeseibacteriota</taxon>
    </lineage>
</organism>
<dbReference type="STRING" id="1802525.A2975_01670"/>